<reference evidence="2 3" key="1">
    <citation type="submission" date="2024-01" db="EMBL/GenBank/DDBJ databases">
        <title>A draft genome for the cacao thread blight pathogen Marasmiellus scandens.</title>
        <authorList>
            <person name="Baruah I.K."/>
            <person name="Leung J."/>
            <person name="Bukari Y."/>
            <person name="Amoako-Attah I."/>
            <person name="Meinhardt L.W."/>
            <person name="Bailey B.A."/>
            <person name="Cohen S.P."/>
        </authorList>
    </citation>
    <scope>NUCLEOTIDE SEQUENCE [LARGE SCALE GENOMIC DNA]</scope>
    <source>
        <strain evidence="2 3">GH-19</strain>
    </source>
</reference>
<protein>
    <submittedName>
        <fullName evidence="2">Uncharacterized protein</fullName>
    </submittedName>
</protein>
<evidence type="ECO:0000256" key="1">
    <source>
        <dbReference type="SAM" id="MobiDB-lite"/>
    </source>
</evidence>
<name>A0ABR1JV40_9AGAR</name>
<feature type="region of interest" description="Disordered" evidence="1">
    <location>
        <begin position="97"/>
        <end position="118"/>
    </location>
</feature>
<gene>
    <name evidence="2" type="ORF">VKT23_002761</name>
</gene>
<evidence type="ECO:0000313" key="2">
    <source>
        <dbReference type="EMBL" id="KAK7468252.1"/>
    </source>
</evidence>
<comment type="caution">
    <text evidence="2">The sequence shown here is derived from an EMBL/GenBank/DDBJ whole genome shotgun (WGS) entry which is preliminary data.</text>
</comment>
<keyword evidence="3" id="KW-1185">Reference proteome</keyword>
<organism evidence="2 3">
    <name type="scientific">Marasmiellus scandens</name>
    <dbReference type="NCBI Taxonomy" id="2682957"/>
    <lineage>
        <taxon>Eukaryota</taxon>
        <taxon>Fungi</taxon>
        <taxon>Dikarya</taxon>
        <taxon>Basidiomycota</taxon>
        <taxon>Agaricomycotina</taxon>
        <taxon>Agaricomycetes</taxon>
        <taxon>Agaricomycetidae</taxon>
        <taxon>Agaricales</taxon>
        <taxon>Marasmiineae</taxon>
        <taxon>Omphalotaceae</taxon>
        <taxon>Marasmiellus</taxon>
    </lineage>
</organism>
<sequence length="150" mass="15924">MTTTADATPMITTTTTINTTNTVPEPKSYVPNFPIDQSNTNTDTSALPNLMTDSPINNDDTQGDNSNTNIALNLSEISISDSVGMVDASRETWDVTRTRVESCPPTSASTSVPGSASASASWFGSLGKMMGRRVIDVQPPLLPSMVNPRL</sequence>
<dbReference type="EMBL" id="JBANRG010000003">
    <property type="protein sequence ID" value="KAK7468252.1"/>
    <property type="molecule type" value="Genomic_DNA"/>
</dbReference>
<proteinExistence type="predicted"/>
<feature type="compositionally biased region" description="Polar residues" evidence="1">
    <location>
        <begin position="104"/>
        <end position="114"/>
    </location>
</feature>
<evidence type="ECO:0000313" key="3">
    <source>
        <dbReference type="Proteomes" id="UP001498398"/>
    </source>
</evidence>
<accession>A0ABR1JV40</accession>
<dbReference type="Proteomes" id="UP001498398">
    <property type="component" value="Unassembled WGS sequence"/>
</dbReference>